<organism evidence="11 12">
    <name type="scientific">Candidatus Endonucleibacter bathymodioli</name>
    <dbReference type="NCBI Taxonomy" id="539814"/>
    <lineage>
        <taxon>Bacteria</taxon>
        <taxon>Pseudomonadati</taxon>
        <taxon>Pseudomonadota</taxon>
        <taxon>Gammaproteobacteria</taxon>
        <taxon>Oceanospirillales</taxon>
        <taxon>Endozoicomonadaceae</taxon>
        <taxon>Candidatus Endonucleibacter</taxon>
    </lineage>
</organism>
<dbReference type="PANTHER" id="PTHR42916">
    <property type="entry name" value="2-SUCCINYL-5-ENOLPYRUVYL-6-HYDROXY-3-CYCLOHEXENE-1-CARBOXYLATE SYNTHASE"/>
    <property type="match status" value="1"/>
</dbReference>
<dbReference type="Gene3D" id="3.40.50.970">
    <property type="match status" value="2"/>
</dbReference>
<proteinExistence type="inferred from homology"/>
<comment type="function">
    <text evidence="7">Catalyzes the thiamine diphosphate-dependent decarboxylation of 2-oxoglutarate and the subsequent addition of the resulting succinic semialdehyde-thiamine pyrophosphate anion to isochorismate to yield 2-succinyl-5-enolpyruvyl-6-hydroxy-3-cyclohexene-1-carboxylate (SEPHCHC).</text>
</comment>
<evidence type="ECO:0000256" key="5">
    <source>
        <dbReference type="ARBA" id="ARBA00023052"/>
    </source>
</evidence>
<keyword evidence="2 7" id="KW-0808">Transferase</keyword>
<keyword evidence="6 7" id="KW-0464">Manganese</keyword>
<evidence type="ECO:0000313" key="11">
    <source>
        <dbReference type="EMBL" id="MDP0589191.1"/>
    </source>
</evidence>
<keyword evidence="1 7" id="KW-0474">Menaquinone biosynthesis</keyword>
<sequence length="585" mass="64081">MMFPILHSSLNAVWSSLIIEELWRLGVRECCIAPGSRSAPLTLAAAAHEGLVKHIHFDERGLSFFALGIAKKSLRPVIVITTSGTAVANLYPAVIEARQSGVPLIVLTADRPPELIDCGANQAIEQQGIYANYPGASLYFPPPEEKVPISWVLTSVDQAFARSCHLGLPMHINCMFREPLYPTGDMKDYTYLLARNSHWLSSDQPYTVYCYRVDDAVIQDRHFWKQVLVGKGIIVVGSIGANVSVEELVGLADTLNWPILADIQSQLHGHPAVIRHGDLLLASETGKQLTADLDQALQIGGHFVSTRITNFLAQGDWKNYVMFSEEFRRMDMGYRQTHHYVGAIDSICSSLKKLFIEEFKNGCNRAERRERLLQLKYQSSRISSFVEAQFDDDLTEGWIGANLGSLLPVDCGLFIGNSLPVRLLDTFSVSHIRDVYTNRGASGIDGLVATASGCAIASGKCFVAIIGDMSFLHDLNSLALSRKVKSPFVVIVLNNDGGGVFNLLPLGTITEEAEIYFQTPHGLNALDAAAMFSIDYYAPTCQSQFKKLLVKALDNKKGCTVIEVKTIPGEAACQLGLAEQGVGSL</sequence>
<keyword evidence="3 7" id="KW-0479">Metal-binding</keyword>
<comment type="pathway">
    <text evidence="7">Quinol/quinone metabolism; 1,4-dihydroxy-2-naphthoate biosynthesis; 1,4-dihydroxy-2-naphthoate from chorismate: step 2/7.</text>
</comment>
<gene>
    <name evidence="7 11" type="primary">menD</name>
    <name evidence="11" type="ORF">QS748_08365</name>
</gene>
<comment type="subunit">
    <text evidence="7">Homodimer.</text>
</comment>
<evidence type="ECO:0000259" key="10">
    <source>
        <dbReference type="Pfam" id="PF16582"/>
    </source>
</evidence>
<dbReference type="InterPro" id="IPR032264">
    <property type="entry name" value="MenD_middle"/>
</dbReference>
<dbReference type="CDD" id="cd02009">
    <property type="entry name" value="TPP_SHCHC_synthase"/>
    <property type="match status" value="1"/>
</dbReference>
<evidence type="ECO:0000256" key="6">
    <source>
        <dbReference type="ARBA" id="ARBA00023211"/>
    </source>
</evidence>
<comment type="pathway">
    <text evidence="7">Quinol/quinone metabolism; menaquinone biosynthesis.</text>
</comment>
<dbReference type="GO" id="GO:0000287">
    <property type="term" value="F:magnesium ion binding"/>
    <property type="evidence" value="ECO:0007669"/>
    <property type="project" value="UniProtKB-UniRule"/>
</dbReference>
<dbReference type="Gene3D" id="3.40.50.1220">
    <property type="entry name" value="TPP-binding domain"/>
    <property type="match status" value="1"/>
</dbReference>
<dbReference type="PIRSF" id="PIRSF004983">
    <property type="entry name" value="MenD"/>
    <property type="match status" value="1"/>
</dbReference>
<dbReference type="GO" id="GO:0030145">
    <property type="term" value="F:manganese ion binding"/>
    <property type="evidence" value="ECO:0007669"/>
    <property type="project" value="UniProtKB-UniRule"/>
</dbReference>
<evidence type="ECO:0000256" key="7">
    <source>
        <dbReference type="HAMAP-Rule" id="MF_01659"/>
    </source>
</evidence>
<keyword evidence="5 7" id="KW-0786">Thiamine pyrophosphate</keyword>
<feature type="domain" description="Thiamine pyrophosphate enzyme N-terminal TPP-binding" evidence="9">
    <location>
        <begin position="16"/>
        <end position="126"/>
    </location>
</feature>
<evidence type="ECO:0000259" key="9">
    <source>
        <dbReference type="Pfam" id="PF02776"/>
    </source>
</evidence>
<feature type="domain" description="Menaquinone biosynthesis protein MenD middle" evidence="10">
    <location>
        <begin position="194"/>
        <end position="415"/>
    </location>
</feature>
<evidence type="ECO:0000256" key="1">
    <source>
        <dbReference type="ARBA" id="ARBA00022428"/>
    </source>
</evidence>
<dbReference type="AlphaFoldDB" id="A0AA90NYZ6"/>
<dbReference type="GO" id="GO:0070204">
    <property type="term" value="F:2-succinyl-5-enolpyruvyl-6-hydroxy-3-cyclohexene-1-carboxylic-acid synthase activity"/>
    <property type="evidence" value="ECO:0007669"/>
    <property type="project" value="UniProtKB-UniRule"/>
</dbReference>
<evidence type="ECO:0000313" key="12">
    <source>
        <dbReference type="Proteomes" id="UP001178148"/>
    </source>
</evidence>
<protein>
    <recommendedName>
        <fullName evidence="7">2-succinyl-5-enolpyruvyl-6-hydroxy-3-cyclohexene-1-carboxylate synthase</fullName>
        <shortName evidence="7">SEPHCHC synthase</shortName>
        <ecNumber evidence="7">2.2.1.9</ecNumber>
    </recommendedName>
    <alternativeName>
        <fullName evidence="7">Menaquinone biosynthesis protein MenD</fullName>
    </alternativeName>
</protein>
<comment type="catalytic activity">
    <reaction evidence="7">
        <text>isochorismate + 2-oxoglutarate + H(+) = 5-enolpyruvoyl-6-hydroxy-2-succinyl-cyclohex-3-ene-1-carboxylate + CO2</text>
        <dbReference type="Rhea" id="RHEA:25593"/>
        <dbReference type="ChEBI" id="CHEBI:15378"/>
        <dbReference type="ChEBI" id="CHEBI:16526"/>
        <dbReference type="ChEBI" id="CHEBI:16810"/>
        <dbReference type="ChEBI" id="CHEBI:29780"/>
        <dbReference type="ChEBI" id="CHEBI:58818"/>
        <dbReference type="EC" id="2.2.1.9"/>
    </reaction>
</comment>
<evidence type="ECO:0000256" key="3">
    <source>
        <dbReference type="ARBA" id="ARBA00022723"/>
    </source>
</evidence>
<comment type="caution">
    <text evidence="11">The sequence shown here is derived from an EMBL/GenBank/DDBJ whole genome shotgun (WGS) entry which is preliminary data.</text>
</comment>
<keyword evidence="12" id="KW-1185">Reference proteome</keyword>
<feature type="domain" description="Thiamine pyrophosphate enzyme TPP-binding" evidence="8">
    <location>
        <begin position="428"/>
        <end position="564"/>
    </location>
</feature>
<comment type="similarity">
    <text evidence="7">Belongs to the TPP enzyme family. MenD subfamily.</text>
</comment>
<reference evidence="11 12" key="1">
    <citation type="journal article" date="2023" name="bioRxiv">
        <title>An intranuclear bacterial parasite of deep-sea mussels expresses apoptosis inhibitors acquired from its host.</title>
        <authorList>
            <person name="Gonzalez Porras M.A."/>
            <person name="Assie A."/>
            <person name="Tietjen M."/>
            <person name="Violette M."/>
            <person name="Kleiner M."/>
            <person name="Gruber-Vodicka H."/>
            <person name="Dubilier N."/>
            <person name="Leisch N."/>
        </authorList>
    </citation>
    <scope>NUCLEOTIDE SEQUENCE [LARGE SCALE GENOMIC DNA]</scope>
    <source>
        <strain evidence="11">IAP13</strain>
    </source>
</reference>
<name>A0AA90NYZ6_9GAMM</name>
<comment type="cofactor">
    <cofactor evidence="7">
        <name>Mg(2+)</name>
        <dbReference type="ChEBI" id="CHEBI:18420"/>
    </cofactor>
    <cofactor evidence="7">
        <name>Mn(2+)</name>
        <dbReference type="ChEBI" id="CHEBI:29035"/>
    </cofactor>
</comment>
<comment type="cofactor">
    <cofactor evidence="7">
        <name>thiamine diphosphate</name>
        <dbReference type="ChEBI" id="CHEBI:58937"/>
    </cofactor>
    <text evidence="7">Binds 1 thiamine pyrophosphate per subunit.</text>
</comment>
<evidence type="ECO:0000256" key="2">
    <source>
        <dbReference type="ARBA" id="ARBA00022679"/>
    </source>
</evidence>
<keyword evidence="4 7" id="KW-0460">Magnesium</keyword>
<dbReference type="EC" id="2.2.1.9" evidence="7"/>
<dbReference type="Pfam" id="PF02775">
    <property type="entry name" value="TPP_enzyme_C"/>
    <property type="match status" value="1"/>
</dbReference>
<dbReference type="Pfam" id="PF02776">
    <property type="entry name" value="TPP_enzyme_N"/>
    <property type="match status" value="1"/>
</dbReference>
<evidence type="ECO:0000259" key="8">
    <source>
        <dbReference type="Pfam" id="PF02775"/>
    </source>
</evidence>
<dbReference type="GO" id="GO:0030976">
    <property type="term" value="F:thiamine pyrophosphate binding"/>
    <property type="evidence" value="ECO:0007669"/>
    <property type="project" value="UniProtKB-UniRule"/>
</dbReference>
<accession>A0AA90NYZ6</accession>
<dbReference type="Pfam" id="PF16582">
    <property type="entry name" value="TPP_enzyme_M_2"/>
    <property type="match status" value="1"/>
</dbReference>
<dbReference type="NCBIfam" id="TIGR00173">
    <property type="entry name" value="menD"/>
    <property type="match status" value="1"/>
</dbReference>
<dbReference type="InterPro" id="IPR012001">
    <property type="entry name" value="Thiamin_PyroP_enz_TPP-bd_dom"/>
</dbReference>
<dbReference type="InterPro" id="IPR029061">
    <property type="entry name" value="THDP-binding"/>
</dbReference>
<dbReference type="InterPro" id="IPR011766">
    <property type="entry name" value="TPP_enzyme_TPP-bd"/>
</dbReference>
<evidence type="ECO:0000256" key="4">
    <source>
        <dbReference type="ARBA" id="ARBA00022842"/>
    </source>
</evidence>
<dbReference type="HAMAP" id="MF_01659">
    <property type="entry name" value="MenD"/>
    <property type="match status" value="1"/>
</dbReference>
<dbReference type="InterPro" id="IPR004433">
    <property type="entry name" value="MenaQ_synth_MenD"/>
</dbReference>
<dbReference type="PANTHER" id="PTHR42916:SF1">
    <property type="entry name" value="PROTEIN PHYLLO, CHLOROPLASTIC"/>
    <property type="match status" value="1"/>
</dbReference>
<dbReference type="GO" id="GO:0009234">
    <property type="term" value="P:menaquinone biosynthetic process"/>
    <property type="evidence" value="ECO:0007669"/>
    <property type="project" value="UniProtKB-UniRule"/>
</dbReference>
<dbReference type="CDD" id="cd07037">
    <property type="entry name" value="TPP_PYR_MenD"/>
    <property type="match status" value="1"/>
</dbReference>
<dbReference type="SUPFAM" id="SSF52518">
    <property type="entry name" value="Thiamin diphosphate-binding fold (THDP-binding)"/>
    <property type="match status" value="2"/>
</dbReference>
<dbReference type="Proteomes" id="UP001178148">
    <property type="component" value="Unassembled WGS sequence"/>
</dbReference>
<dbReference type="EMBL" id="JASXSV010000010">
    <property type="protein sequence ID" value="MDP0589191.1"/>
    <property type="molecule type" value="Genomic_DNA"/>
</dbReference>